<organism evidence="3 4">
    <name type="scientific">Astathelohania contejeani</name>
    <dbReference type="NCBI Taxonomy" id="164912"/>
    <lineage>
        <taxon>Eukaryota</taxon>
        <taxon>Fungi</taxon>
        <taxon>Fungi incertae sedis</taxon>
        <taxon>Microsporidia</taxon>
        <taxon>Astathelohaniidae</taxon>
        <taxon>Astathelohania</taxon>
    </lineage>
</organism>
<dbReference type="Proteomes" id="UP001516464">
    <property type="component" value="Unassembled WGS sequence"/>
</dbReference>
<gene>
    <name evidence="3" type="ORF">TCON_2708</name>
</gene>
<feature type="compositionally biased region" description="Basic residues" evidence="1">
    <location>
        <begin position="337"/>
        <end position="354"/>
    </location>
</feature>
<evidence type="ECO:0000256" key="1">
    <source>
        <dbReference type="SAM" id="MobiDB-lite"/>
    </source>
</evidence>
<dbReference type="EMBL" id="SBIQ01000540">
    <property type="protein sequence ID" value="KAF7675376.1"/>
    <property type="molecule type" value="Genomic_DNA"/>
</dbReference>
<feature type="compositionally biased region" description="Basic and acidic residues" evidence="1">
    <location>
        <begin position="370"/>
        <end position="396"/>
    </location>
</feature>
<sequence length="413" mass="44642">MIRCYVIILGMAGYVHGSCVPDPCDNTIKTSDFKRGGVVPEWVGNAAFNNAMGISQDTSQVAYVAPLGTGIANQPSGYTMPIGVSVNQIPNGQGAMQSMVTQNPPSPFVKPQTGIPAPFLNNPQVISSGFNPQIPQSPVYFQPPGNKQFANKCDDSYEGDEFKKCVADALKNLRNLLKNCRKALGPDAPECCIDNKCLDSLKAPPPCNPCSPVGGAQNSNCGSNCQKTAEGNTNGNNTNGNNNNGNNTNGNNTNGNNTNGNNTNGNVPSQTTSSSQNNVHPQIPPQNNISTQNTNPLPHSQITHIKHADEAVKESEDKVSLEDFLKFIKSELEKERAAKKRKKAKKNNTKKKKVKKEESDFSTSVSSEDNFSKSESSKINAIEKERKKLNKKDDGKHSKHRSSKKIGSRESCY</sequence>
<evidence type="ECO:0000256" key="2">
    <source>
        <dbReference type="SAM" id="SignalP"/>
    </source>
</evidence>
<name>A0ABQ7HV85_9MICR</name>
<keyword evidence="2" id="KW-0732">Signal</keyword>
<feature type="region of interest" description="Disordered" evidence="1">
    <location>
        <begin position="336"/>
        <end position="413"/>
    </location>
</feature>
<feature type="signal peptide" evidence="2">
    <location>
        <begin position="1"/>
        <end position="17"/>
    </location>
</feature>
<evidence type="ECO:0000313" key="4">
    <source>
        <dbReference type="Proteomes" id="UP001516464"/>
    </source>
</evidence>
<feature type="compositionally biased region" description="Polar residues" evidence="1">
    <location>
        <begin position="267"/>
        <end position="299"/>
    </location>
</feature>
<protein>
    <submittedName>
        <fullName evidence="3">Uncharacterized protein</fullName>
    </submittedName>
</protein>
<feature type="compositionally biased region" description="Basic residues" evidence="1">
    <location>
        <begin position="397"/>
        <end position="406"/>
    </location>
</feature>
<accession>A0ABQ7HV85</accession>
<proteinExistence type="predicted"/>
<reference evidence="3 4" key="1">
    <citation type="submission" date="2019-01" db="EMBL/GenBank/DDBJ databases">
        <title>Genomes sequencing and comparative genomics of infectious freshwater microsporidia, Cucumispora dikerogammari and Thelohania contejeani.</title>
        <authorList>
            <person name="Cormier A."/>
            <person name="Giraud I."/>
            <person name="Wattier R."/>
            <person name="Teixeira M."/>
            <person name="Grandjean F."/>
            <person name="Rigaud T."/>
            <person name="Cordaux R."/>
        </authorList>
    </citation>
    <scope>NUCLEOTIDE SEQUENCE [LARGE SCALE GENOMIC DNA]</scope>
    <source>
        <strain evidence="3">T1</strain>
        <tissue evidence="3">Spores</tissue>
    </source>
</reference>
<keyword evidence="4" id="KW-1185">Reference proteome</keyword>
<feature type="compositionally biased region" description="Low complexity" evidence="1">
    <location>
        <begin position="232"/>
        <end position="266"/>
    </location>
</feature>
<feature type="region of interest" description="Disordered" evidence="1">
    <location>
        <begin position="232"/>
        <end position="299"/>
    </location>
</feature>
<comment type="caution">
    <text evidence="3">The sequence shown here is derived from an EMBL/GenBank/DDBJ whole genome shotgun (WGS) entry which is preliminary data.</text>
</comment>
<feature type="chain" id="PRO_5047126281" evidence="2">
    <location>
        <begin position="18"/>
        <end position="413"/>
    </location>
</feature>
<evidence type="ECO:0000313" key="3">
    <source>
        <dbReference type="EMBL" id="KAF7675376.1"/>
    </source>
</evidence>